<feature type="repeat" description="TPR" evidence="5">
    <location>
        <begin position="619"/>
        <end position="652"/>
    </location>
</feature>
<dbReference type="GO" id="GO:0005524">
    <property type="term" value="F:ATP binding"/>
    <property type="evidence" value="ECO:0007669"/>
    <property type="project" value="UniProtKB-KW"/>
</dbReference>
<feature type="repeat" description="TPR" evidence="5">
    <location>
        <begin position="754"/>
        <end position="787"/>
    </location>
</feature>
<dbReference type="PANTHER" id="PTHR43289">
    <property type="entry name" value="MITOGEN-ACTIVATED PROTEIN KINASE KINASE KINASE 20-RELATED"/>
    <property type="match status" value="1"/>
</dbReference>
<dbReference type="PROSITE" id="PS50011">
    <property type="entry name" value="PROTEIN_KINASE_DOM"/>
    <property type="match status" value="1"/>
</dbReference>
<protein>
    <submittedName>
        <fullName evidence="7">Tetratricopeptide repeat protein</fullName>
    </submittedName>
</protein>
<dbReference type="PROSITE" id="PS50293">
    <property type="entry name" value="TPR_REGION"/>
    <property type="match status" value="2"/>
</dbReference>
<dbReference type="AlphaFoldDB" id="A0A7G8BF52"/>
<dbReference type="Gene3D" id="1.25.40.10">
    <property type="entry name" value="Tetratricopeptide repeat domain"/>
    <property type="match status" value="2"/>
</dbReference>
<gene>
    <name evidence="7" type="ORF">H7849_19035</name>
</gene>
<evidence type="ECO:0000313" key="7">
    <source>
        <dbReference type="EMBL" id="QNI31172.1"/>
    </source>
</evidence>
<evidence type="ECO:0000313" key="8">
    <source>
        <dbReference type="Proteomes" id="UP000515312"/>
    </source>
</evidence>
<dbReference type="Pfam" id="PF00069">
    <property type="entry name" value="Pkinase"/>
    <property type="match status" value="1"/>
</dbReference>
<evidence type="ECO:0000256" key="2">
    <source>
        <dbReference type="ARBA" id="ARBA00022741"/>
    </source>
</evidence>
<dbReference type="CDD" id="cd14014">
    <property type="entry name" value="STKc_PknB_like"/>
    <property type="match status" value="1"/>
</dbReference>
<dbReference type="PROSITE" id="PS50005">
    <property type="entry name" value="TPR"/>
    <property type="match status" value="2"/>
</dbReference>
<dbReference type="PANTHER" id="PTHR43289:SF6">
    <property type="entry name" value="SERINE_THREONINE-PROTEIN KINASE NEKL-3"/>
    <property type="match status" value="1"/>
</dbReference>
<dbReference type="Gene3D" id="3.30.200.20">
    <property type="entry name" value="Phosphorylase Kinase, domain 1"/>
    <property type="match status" value="1"/>
</dbReference>
<keyword evidence="3" id="KW-0418">Kinase</keyword>
<dbReference type="InterPro" id="IPR008271">
    <property type="entry name" value="Ser/Thr_kinase_AS"/>
</dbReference>
<dbReference type="SMART" id="SM00220">
    <property type="entry name" value="S_TKc"/>
    <property type="match status" value="1"/>
</dbReference>
<dbReference type="EMBL" id="CP060394">
    <property type="protein sequence ID" value="QNI31172.1"/>
    <property type="molecule type" value="Genomic_DNA"/>
</dbReference>
<evidence type="ECO:0000256" key="5">
    <source>
        <dbReference type="PROSITE-ProRule" id="PRU00339"/>
    </source>
</evidence>
<keyword evidence="2" id="KW-0547">Nucleotide-binding</keyword>
<name>A0A7G8BF52_9BACT</name>
<dbReference type="SUPFAM" id="SSF48452">
    <property type="entry name" value="TPR-like"/>
    <property type="match status" value="2"/>
</dbReference>
<dbReference type="InterPro" id="IPR000719">
    <property type="entry name" value="Prot_kinase_dom"/>
</dbReference>
<keyword evidence="8" id="KW-1185">Reference proteome</keyword>
<dbReference type="SMART" id="SM00028">
    <property type="entry name" value="TPR"/>
    <property type="match status" value="6"/>
</dbReference>
<accession>A0A7G8BF52</accession>
<evidence type="ECO:0000256" key="3">
    <source>
        <dbReference type="ARBA" id="ARBA00022777"/>
    </source>
</evidence>
<proteinExistence type="predicted"/>
<feature type="domain" description="Protein kinase" evidence="6">
    <location>
        <begin position="96"/>
        <end position="359"/>
    </location>
</feature>
<evidence type="ECO:0000259" key="6">
    <source>
        <dbReference type="PROSITE" id="PS50011"/>
    </source>
</evidence>
<dbReference type="InterPro" id="IPR019734">
    <property type="entry name" value="TPR_rpt"/>
</dbReference>
<evidence type="ECO:0000256" key="4">
    <source>
        <dbReference type="ARBA" id="ARBA00022840"/>
    </source>
</evidence>
<dbReference type="InterPro" id="IPR011990">
    <property type="entry name" value="TPR-like_helical_dom_sf"/>
</dbReference>
<dbReference type="GO" id="GO:0004674">
    <property type="term" value="F:protein serine/threonine kinase activity"/>
    <property type="evidence" value="ECO:0007669"/>
    <property type="project" value="TreeGrafter"/>
</dbReference>
<evidence type="ECO:0000256" key="1">
    <source>
        <dbReference type="ARBA" id="ARBA00022679"/>
    </source>
</evidence>
<keyword evidence="5" id="KW-0802">TPR repeat</keyword>
<dbReference type="RefSeq" id="WP_186741590.1">
    <property type="nucleotide sequence ID" value="NZ_CP060394.1"/>
</dbReference>
<reference evidence="7 8" key="1">
    <citation type="submission" date="2020-08" db="EMBL/GenBank/DDBJ databases">
        <title>Edaphobacter telluris sp. nov. and Acidobacterium dinghuensis sp. nov., two acidobacteria isolated from forest soil.</title>
        <authorList>
            <person name="Fu J."/>
            <person name="Qiu L."/>
        </authorList>
    </citation>
    <scope>NUCLEOTIDE SEQUENCE [LARGE SCALE GENOMIC DNA]</scope>
    <source>
        <strain evidence="7">4Y35</strain>
    </source>
</reference>
<dbReference type="Proteomes" id="UP000515312">
    <property type="component" value="Chromosome"/>
</dbReference>
<keyword evidence="4" id="KW-0067">ATP-binding</keyword>
<dbReference type="PROSITE" id="PS00108">
    <property type="entry name" value="PROTEIN_KINASE_ST"/>
    <property type="match status" value="1"/>
</dbReference>
<dbReference type="Gene3D" id="1.10.510.10">
    <property type="entry name" value="Transferase(Phosphotransferase) domain 1"/>
    <property type="match status" value="1"/>
</dbReference>
<keyword evidence="1" id="KW-0808">Transferase</keyword>
<sequence>MAESRREIVALLFEAALEQPPEQRQAYLSQACGGDSDLQGAVEQLLRDYEAAGSFLQKPLLNSGSDSTKDISALGHHPVRAGESFFRPSDIIANRFHVVRFIDRGGMGEVYEVEDRHLHDVHVALKVIRPEISGDPAMQARFEREVLAARQVVHPHLCPIYHIERCTDLRGPLCFLTMKLLPGETVAARLRRQGVLPLQEATIIVHQIGSGLAAAHKAGIIHRDIKPGNIMLQGSGEAVNACLMDFGLARSLYFDTTRISVTEIAGTPGYLAPELFQGQFPSPASDIYSFGVVAYEMLLGRLPVFPLQSEGQNRKKPDFHDLPTAWQRLIRGCLEADPSRRFSNVQQLLDELDEGHHKISRRTAIRLGAGAGIALGGMVWIEWPRIDFLFNPLPANRSVALMAWPTPRSEDTALLSTIIESIKGRLARAEAYVKNLLVVSEADNPDSPSKLSTPTDARNTLGANLVLAAALHDQSSAVTLSLQLLNSATQKVLRKGHVESSSSQLSRLADEGYALAARVLDLQERKDSLEDSEEIRNLPPEAYREFTEAERLSNEPNNTGLDAAIDKYEKVLALVPKFSLGYAQIAIIYVRKFLLDGGQPCLDLAARNADLSLSNPRSVRSLLSKALVYSYTGKTEQAIQYFEKSLKLDPDNPEVMIYKAETFRDLDRWADEEKAYRELLTIRPNYWVAHNELGWVLSRQARYKEAAAEFEAASVCAPTVALPLANLSTMYIEEGDFENAIDAARRSLAKHPNANAYNNLGNIAFTKGNYRQALTQYQKAVELSPKNNLLWRNIGDCYAMFGDKSMVRAKYARAAELLADDLKTNPQAGYNWMTLAFYHAKIGDFADAEHELENGDSRGASDVDSQFMKVQALALLGKKDEALAILLRCLDKGLAPLDVDLALDLADLRKDPRYKSHVAMLTSPAHKTHS</sequence>
<dbReference type="KEGG" id="adin:H7849_19035"/>
<organism evidence="7 8">
    <name type="scientific">Alloacidobacterium dinghuense</name>
    <dbReference type="NCBI Taxonomy" id="2763107"/>
    <lineage>
        <taxon>Bacteria</taxon>
        <taxon>Pseudomonadati</taxon>
        <taxon>Acidobacteriota</taxon>
        <taxon>Terriglobia</taxon>
        <taxon>Terriglobales</taxon>
        <taxon>Acidobacteriaceae</taxon>
        <taxon>Alloacidobacterium</taxon>
    </lineage>
</organism>
<dbReference type="Pfam" id="PF00515">
    <property type="entry name" value="TPR_1"/>
    <property type="match status" value="2"/>
</dbReference>
<dbReference type="InterPro" id="IPR011009">
    <property type="entry name" value="Kinase-like_dom_sf"/>
</dbReference>
<dbReference type="SUPFAM" id="SSF56112">
    <property type="entry name" value="Protein kinase-like (PK-like)"/>
    <property type="match status" value="1"/>
</dbReference>